<dbReference type="Proteomes" id="UP001064933">
    <property type="component" value="Chromosome"/>
</dbReference>
<proteinExistence type="predicted"/>
<reference evidence="1" key="1">
    <citation type="submission" date="2022-10" db="EMBL/GenBank/DDBJ databases">
        <title>Characterization and whole genome sequencing of a new Roseateles species, isolated from fresh water.</title>
        <authorList>
            <person name="Guliayeva D.Y."/>
            <person name="Akhremchuk A.E."/>
            <person name="Sikolenko M.A."/>
            <person name="Valentovich L.N."/>
            <person name="Sidarenka A.V."/>
        </authorList>
    </citation>
    <scope>NUCLEOTIDE SEQUENCE</scope>
    <source>
        <strain evidence="1">BIM B-1768</strain>
    </source>
</reference>
<evidence type="ECO:0000313" key="2">
    <source>
        <dbReference type="Proteomes" id="UP001064933"/>
    </source>
</evidence>
<evidence type="ECO:0008006" key="3">
    <source>
        <dbReference type="Google" id="ProtNLM"/>
    </source>
</evidence>
<organism evidence="1 2">
    <name type="scientific">Roseateles amylovorans</name>
    <dbReference type="NCBI Taxonomy" id="2978473"/>
    <lineage>
        <taxon>Bacteria</taxon>
        <taxon>Pseudomonadati</taxon>
        <taxon>Pseudomonadota</taxon>
        <taxon>Betaproteobacteria</taxon>
        <taxon>Burkholderiales</taxon>
        <taxon>Sphaerotilaceae</taxon>
        <taxon>Roseateles</taxon>
    </lineage>
</organism>
<dbReference type="EMBL" id="CP104562">
    <property type="protein sequence ID" value="UXH80219.1"/>
    <property type="molecule type" value="Genomic_DNA"/>
</dbReference>
<protein>
    <recommendedName>
        <fullName evidence="3">Glycosyltransferase family 1 protein</fullName>
    </recommendedName>
</protein>
<dbReference type="SUPFAM" id="SSF53756">
    <property type="entry name" value="UDP-Glycosyltransferase/glycogen phosphorylase"/>
    <property type="match status" value="2"/>
</dbReference>
<dbReference type="RefSeq" id="WP_261760037.1">
    <property type="nucleotide sequence ID" value="NZ_CP104562.2"/>
</dbReference>
<evidence type="ECO:0000313" key="1">
    <source>
        <dbReference type="EMBL" id="UXH80219.1"/>
    </source>
</evidence>
<gene>
    <name evidence="1" type="ORF">N4261_10205</name>
</gene>
<accession>A0ABY6B4N2</accession>
<keyword evidence="2" id="KW-1185">Reference proteome</keyword>
<sequence length="329" mass="37026">MTSNKQIIILIPHGVQTGGPEALHQLSDALIRQGHDARVWYVLPSDLPAIDELYRHNGLGANTALRLQPRPNTVADYEKYQTVLAEQIVMNADTCVVFAETYVHWVRYFPHCSPMVWWLSIDNAFEYLSVQKVNLNTLRSERVLHTYQSGYAHDVIRALGCRRTLPLSDYTPGKVEVASTLPKTDIALNANHKVVYDVGAIAARLERDCGVKVRLIRGLTRSQVYEALDRSRLFIDLGTFPGKDRLAREALMRDCCVFALDVGAARDYALPEECYFKPDAVDQVFAGASQLLQQYPLYLELSRPAQQAVLRERMIFEREVAGLAHALGA</sequence>
<name>A0ABY6B4N2_9BURK</name>